<evidence type="ECO:0000313" key="3">
    <source>
        <dbReference type="EMBL" id="CAD1540600.1"/>
    </source>
</evidence>
<keyword evidence="2" id="KW-0472">Membrane</keyword>
<keyword evidence="2" id="KW-0812">Transmembrane</keyword>
<protein>
    <recommendedName>
        <fullName evidence="4">Zinc finger protein-like 1 homolog</fullName>
    </recommendedName>
</protein>
<name>A0A6V7ILD5_9HYME</name>
<dbReference type="AlphaFoldDB" id="A0A6V7ILD5"/>
<keyword evidence="2" id="KW-1133">Transmembrane helix</keyword>
<gene>
    <name evidence="3" type="ORF">BBRV_LOCUS28675</name>
</gene>
<evidence type="ECO:0000256" key="2">
    <source>
        <dbReference type="SAM" id="Phobius"/>
    </source>
</evidence>
<feature type="transmembrane region" description="Helical" evidence="2">
    <location>
        <begin position="140"/>
        <end position="161"/>
    </location>
</feature>
<organism evidence="3">
    <name type="scientific">Bracon brevicornis</name>
    <dbReference type="NCBI Taxonomy" id="1563983"/>
    <lineage>
        <taxon>Eukaryota</taxon>
        <taxon>Metazoa</taxon>
        <taxon>Ecdysozoa</taxon>
        <taxon>Arthropoda</taxon>
        <taxon>Hexapoda</taxon>
        <taxon>Insecta</taxon>
        <taxon>Pterygota</taxon>
        <taxon>Neoptera</taxon>
        <taxon>Endopterygota</taxon>
        <taxon>Hymenoptera</taxon>
        <taxon>Apocrita</taxon>
        <taxon>Ichneumonoidea</taxon>
        <taxon>Braconidae</taxon>
        <taxon>Braconinae</taxon>
        <taxon>Bracon</taxon>
    </lineage>
</organism>
<reference evidence="3" key="1">
    <citation type="submission" date="2020-07" db="EMBL/GenBank/DDBJ databases">
        <authorList>
            <person name="Ferguson B K."/>
        </authorList>
    </citation>
    <scope>NUCLEOTIDE SEQUENCE</scope>
    <source>
        <strain evidence="3">L06</strain>
    </source>
</reference>
<feature type="region of interest" description="Disordered" evidence="1">
    <location>
        <begin position="29"/>
        <end position="48"/>
    </location>
</feature>
<sequence length="187" mass="21087">MSSEREQKPAVLVGSAGQEIKGAISSSLESSVYQGHSSPSIATSRTSTNANSINSHINTIVHNNGQKQGPPYSVVNIESSNQMERKVFEAYDDPKDISYDHDENKYQRKSAIEWFLRWWKMITRPPTRRRSSPGSLYKRYAIIFILGLLAFAMIIILFSWLGRMATEGDPAYNLMSNPNINVEKKSI</sequence>
<evidence type="ECO:0008006" key="4">
    <source>
        <dbReference type="Google" id="ProtNLM"/>
    </source>
</evidence>
<accession>A0A6V7ILD5</accession>
<proteinExistence type="predicted"/>
<dbReference type="EMBL" id="CADCXW020000007">
    <property type="protein sequence ID" value="CAD1540600.1"/>
    <property type="molecule type" value="Genomic_DNA"/>
</dbReference>
<evidence type="ECO:0000256" key="1">
    <source>
        <dbReference type="SAM" id="MobiDB-lite"/>
    </source>
</evidence>